<protein>
    <recommendedName>
        <fullName evidence="1">Fungal lipase-type domain-containing protein</fullName>
    </recommendedName>
</protein>
<dbReference type="InterPro" id="IPR002921">
    <property type="entry name" value="Fungal_lipase-type"/>
</dbReference>
<dbReference type="CDD" id="cd00519">
    <property type="entry name" value="Lipase_3"/>
    <property type="match status" value="1"/>
</dbReference>
<evidence type="ECO:0000313" key="2">
    <source>
        <dbReference type="EMBL" id="RCV08505.1"/>
    </source>
</evidence>
<proteinExistence type="predicted"/>
<reference evidence="2" key="2">
    <citation type="submission" date="2015-07" db="EMBL/GenBank/DDBJ databases">
        <authorList>
            <person name="Noorani M."/>
        </authorList>
    </citation>
    <scope>NUCLEOTIDE SEQUENCE</scope>
    <source>
        <strain evidence="2">Yugu1</strain>
    </source>
</reference>
<organism evidence="2">
    <name type="scientific">Setaria italica</name>
    <name type="common">Foxtail millet</name>
    <name type="synonym">Panicum italicum</name>
    <dbReference type="NCBI Taxonomy" id="4555"/>
    <lineage>
        <taxon>Eukaryota</taxon>
        <taxon>Viridiplantae</taxon>
        <taxon>Streptophyta</taxon>
        <taxon>Embryophyta</taxon>
        <taxon>Tracheophyta</taxon>
        <taxon>Spermatophyta</taxon>
        <taxon>Magnoliopsida</taxon>
        <taxon>Liliopsida</taxon>
        <taxon>Poales</taxon>
        <taxon>Poaceae</taxon>
        <taxon>PACMAD clade</taxon>
        <taxon>Panicoideae</taxon>
        <taxon>Panicodae</taxon>
        <taxon>Paniceae</taxon>
        <taxon>Cenchrinae</taxon>
        <taxon>Setaria</taxon>
    </lineage>
</organism>
<gene>
    <name evidence="2" type="ORF">SETIT_1G332000v2</name>
</gene>
<dbReference type="AlphaFoldDB" id="A0A368PRX2"/>
<sequence>MASLSPDEMTRHQPSTHLYMLVRSFLCFDAQFAVDLLLGVTTYTCHCRCSILLLGSWSISSMAAAADGGFYSDFMVLRPDRGGFYDLAHLVWSCKVSENAAVDCPAGTEIDDWRRRWAVFVSLAAQVLLLWAKKPVALLGRVTEYWMNLLDENGGGLLVLVVRALQGKLKFPDRSSPNYRSCVGLLDTRIELDKEIKHGDSNYHAALSIMAAKLAYESEVVIKNVVEKHWKMKFSAFYNCWNDFRGDYTTQAFVFADRAADASLAVVAFSGTRPFDTEQWCADVDFSWYEIPGVGKVHGGFMKALGLQRHGGWPEHLDNQDAQKPFAYYAIRETLRSFLSENAGARFAVAGHSLGGALAVLFPAVLALHREEGVLARLEGVYTFGQPRVGDESLGRFMARYLDQPSRYFRFVYCNDIVPRVPYDDSALQFRHFGTCLYFDSLYQGRVTREEPNKNYFSLLTVAPKVVNAAWELVRSFLIGYVAGPDYAEGWLMRLARVAGLLLPGLPPHSPRDYVNSTRLGAHSLGPLS</sequence>
<name>A0A368PRX2_SETIT</name>
<feature type="domain" description="Fungal lipase-type" evidence="1">
    <location>
        <begin position="266"/>
        <end position="424"/>
    </location>
</feature>
<dbReference type="EMBL" id="CM003528">
    <property type="protein sequence ID" value="RCV08505.1"/>
    <property type="molecule type" value="Genomic_DNA"/>
</dbReference>
<dbReference type="SUPFAM" id="SSF53474">
    <property type="entry name" value="alpha/beta-Hydrolases"/>
    <property type="match status" value="1"/>
</dbReference>
<evidence type="ECO:0000259" key="1">
    <source>
        <dbReference type="Pfam" id="PF01764"/>
    </source>
</evidence>
<dbReference type="PANTHER" id="PTHR46086:SF4">
    <property type="entry name" value="ALPHA_BETA-HYDROLASES SUPERFAMILY PROTEIN"/>
    <property type="match status" value="1"/>
</dbReference>
<dbReference type="Gene3D" id="3.40.50.1820">
    <property type="entry name" value="alpha/beta hydrolase"/>
    <property type="match status" value="1"/>
</dbReference>
<reference evidence="2" key="1">
    <citation type="journal article" date="2012" name="Nat. Biotechnol.">
        <title>Reference genome sequence of the model plant Setaria.</title>
        <authorList>
            <person name="Bennetzen J.L."/>
            <person name="Schmutz J."/>
            <person name="Wang H."/>
            <person name="Percifield R."/>
            <person name="Hawkins J."/>
            <person name="Pontaroli A.C."/>
            <person name="Estep M."/>
            <person name="Feng L."/>
            <person name="Vaughn J.N."/>
            <person name="Grimwood J."/>
            <person name="Jenkins J."/>
            <person name="Barry K."/>
            <person name="Lindquist E."/>
            <person name="Hellsten U."/>
            <person name="Deshpande S."/>
            <person name="Wang X."/>
            <person name="Wu X."/>
            <person name="Mitros T."/>
            <person name="Triplett J."/>
            <person name="Yang X."/>
            <person name="Ye C.Y."/>
            <person name="Mauro-Herrera M."/>
            <person name="Wang L."/>
            <person name="Li P."/>
            <person name="Sharma M."/>
            <person name="Sharma R."/>
            <person name="Ronald P.C."/>
            <person name="Panaud O."/>
            <person name="Kellogg E.A."/>
            <person name="Brutnell T.P."/>
            <person name="Doust A.N."/>
            <person name="Tuskan G.A."/>
            <person name="Rokhsar D."/>
            <person name="Devos K.M."/>
        </authorList>
    </citation>
    <scope>NUCLEOTIDE SEQUENCE [LARGE SCALE GENOMIC DNA]</scope>
    <source>
        <strain evidence="2">Yugu1</strain>
    </source>
</reference>
<dbReference type="GO" id="GO:0006629">
    <property type="term" value="P:lipid metabolic process"/>
    <property type="evidence" value="ECO:0007669"/>
    <property type="project" value="InterPro"/>
</dbReference>
<dbReference type="OrthoDB" id="438440at2759"/>
<dbReference type="Pfam" id="PF01764">
    <property type="entry name" value="Lipase_3"/>
    <property type="match status" value="1"/>
</dbReference>
<accession>A0A368PRX2</accession>
<dbReference type="GO" id="GO:0004806">
    <property type="term" value="F:triacylglycerol lipase activity"/>
    <property type="evidence" value="ECO:0007669"/>
    <property type="project" value="InterPro"/>
</dbReference>
<dbReference type="InterPro" id="IPR029058">
    <property type="entry name" value="AB_hydrolase_fold"/>
</dbReference>
<dbReference type="PANTHER" id="PTHR46086">
    <property type="entry name" value="ALPHA/BETA-HYDROLASES SUPERFAMILY PROTEIN"/>
    <property type="match status" value="1"/>
</dbReference>
<dbReference type="InterPro" id="IPR044819">
    <property type="entry name" value="OBL-like"/>
</dbReference>